<feature type="transmembrane region" description="Helical" evidence="1">
    <location>
        <begin position="33"/>
        <end position="52"/>
    </location>
</feature>
<evidence type="ECO:0000313" key="4">
    <source>
        <dbReference type="Proteomes" id="UP000005695"/>
    </source>
</evidence>
<evidence type="ECO:0000259" key="2">
    <source>
        <dbReference type="Pfam" id="PF22807"/>
    </source>
</evidence>
<proteinExistence type="predicted"/>
<dbReference type="SUPFAM" id="SSF50952">
    <property type="entry name" value="Soluble quinoprotein glucose dehydrogenase"/>
    <property type="match status" value="1"/>
</dbReference>
<feature type="transmembrane region" description="Helical" evidence="1">
    <location>
        <begin position="7"/>
        <end position="27"/>
    </location>
</feature>
<dbReference type="InterPro" id="IPR054539">
    <property type="entry name" value="Beta-prop_PDH"/>
</dbReference>
<dbReference type="PANTHER" id="PTHR33546">
    <property type="entry name" value="LARGE, MULTIFUNCTIONAL SECRETED PROTEIN-RELATED"/>
    <property type="match status" value="1"/>
</dbReference>
<dbReference type="OrthoDB" id="9770043at2"/>
<reference evidence="3" key="2">
    <citation type="submission" date="2006-05" db="EMBL/GenBank/DDBJ databases">
        <title>Sequencing of the draft genome and assembly of Desulfuromonas acetoxidans DSM 684.</title>
        <authorList>
            <consortium name="US DOE Joint Genome Institute (JGI-PGF)"/>
            <person name="Copeland A."/>
            <person name="Lucas S."/>
            <person name="Lapidus A."/>
            <person name="Barry K."/>
            <person name="Detter J.C."/>
            <person name="Glavina del Rio T."/>
            <person name="Hammon N."/>
            <person name="Israni S."/>
            <person name="Dalin E."/>
            <person name="Tice H."/>
            <person name="Bruce D."/>
            <person name="Pitluck S."/>
            <person name="Richardson P."/>
        </authorList>
    </citation>
    <scope>NUCLEOTIDE SEQUENCE [LARGE SCALE GENOMIC DNA]</scope>
    <source>
        <strain evidence="3">DSM 684</strain>
    </source>
</reference>
<feature type="transmembrane region" description="Helical" evidence="1">
    <location>
        <begin position="59"/>
        <end position="79"/>
    </location>
</feature>
<dbReference type="InterPro" id="IPR011041">
    <property type="entry name" value="Quinoprot_gluc/sorb_DH_b-prop"/>
</dbReference>
<dbReference type="Pfam" id="PF22807">
    <property type="entry name" value="TrAA12"/>
    <property type="match status" value="1"/>
</dbReference>
<gene>
    <name evidence="3" type="ORF">Dace_2239</name>
</gene>
<sequence>MWYLIRFIFFTLLLSGGVFISMAVRYLEVPFSTSWLWFMSTFVIGAGLGLLVKNCGRGGLFVAIPISVLAANTLVGTLWPAEVNQNVFRAFNTVAKRDQVYHQLKRHFLPVRQQDLEVAERLQRGVFEDDRELVVAGPLAISVYAAGLVEAQGLAISQAGDVYVSLSRVGKVVRLRDHDGDGVSDETTVISRGLDRPSGLAVDGNILYVATAHQVMRVSPLDGESQNTEVFCRDLPVDSQSWRHTLAVSPSSDVYVSVAAGQMEDPRRDWRYASVVRLDSDGRSHPFASGLHECLGLAFHPQSGSLWATDDSPETIGFEVHPDELNVLRDGGDFGWPFCYADRKPDAQLGSLGICQATEPSVMALPSHSTPAGIVFGDRLKADPLYRSMLYVAMNGSEHGKQNQGFRLMAIPLTDVGRIRGWGIDLVSGWSVDGDVWGRPRDVAVGPDGALYVSDSLAGAVYRICFPFHAPHEPADS</sequence>
<keyword evidence="4" id="KW-1185">Reference proteome</keyword>
<dbReference type="InterPro" id="IPR011042">
    <property type="entry name" value="6-blade_b-propeller_TolB-like"/>
</dbReference>
<protein>
    <submittedName>
        <fullName evidence="3">Glucose/sorbosone dehydrogenases-like</fullName>
    </submittedName>
</protein>
<dbReference type="PANTHER" id="PTHR33546:SF1">
    <property type="entry name" value="LARGE, MULTIFUNCTIONAL SECRETED PROTEIN"/>
    <property type="match status" value="1"/>
</dbReference>
<keyword evidence="1" id="KW-0472">Membrane</keyword>
<name>Q1K0K2_DESA6</name>
<keyword evidence="1" id="KW-1133">Transmembrane helix</keyword>
<reference evidence="3" key="1">
    <citation type="submission" date="2006-05" db="EMBL/GenBank/DDBJ databases">
        <title>Annotation of the draft genome assembly of Desulfuromonas acetoxidans DSM 684.</title>
        <authorList>
            <consortium name="US DOE Joint Genome Institute (JGI-ORNL)"/>
            <person name="Larimer F."/>
            <person name="Land M."/>
            <person name="Hauser L."/>
        </authorList>
    </citation>
    <scope>NUCLEOTIDE SEQUENCE [LARGE SCALE GENOMIC DNA]</scope>
    <source>
        <strain evidence="3">DSM 684</strain>
    </source>
</reference>
<dbReference type="RefSeq" id="WP_005999736.1">
    <property type="nucleotide sequence ID" value="NZ_AAEW02000007.1"/>
</dbReference>
<dbReference type="AlphaFoldDB" id="Q1K0K2"/>
<comment type="caution">
    <text evidence="3">The sequence shown here is derived from an EMBL/GenBank/DDBJ whole genome shotgun (WGS) entry which is preliminary data.</text>
</comment>
<dbReference type="Gene3D" id="2.120.10.30">
    <property type="entry name" value="TolB, C-terminal domain"/>
    <property type="match status" value="1"/>
</dbReference>
<accession>Q1K0K2</accession>
<evidence type="ECO:0000256" key="1">
    <source>
        <dbReference type="SAM" id="Phobius"/>
    </source>
</evidence>
<dbReference type="Proteomes" id="UP000005695">
    <property type="component" value="Unassembled WGS sequence"/>
</dbReference>
<organism evidence="3 4">
    <name type="scientific">Desulfuromonas acetoxidans (strain DSM 684 / 11070)</name>
    <dbReference type="NCBI Taxonomy" id="281689"/>
    <lineage>
        <taxon>Bacteria</taxon>
        <taxon>Pseudomonadati</taxon>
        <taxon>Thermodesulfobacteriota</taxon>
        <taxon>Desulfuromonadia</taxon>
        <taxon>Desulfuromonadales</taxon>
        <taxon>Desulfuromonadaceae</taxon>
        <taxon>Desulfuromonas</taxon>
    </lineage>
</organism>
<feature type="domain" description="Pyrroloquinoline quinone-dependent pyranose dehydrogenase beta-propeller" evidence="2">
    <location>
        <begin position="140"/>
        <end position="414"/>
    </location>
</feature>
<dbReference type="EMBL" id="AAEW02000007">
    <property type="protein sequence ID" value="EAT15939.1"/>
    <property type="molecule type" value="Genomic_DNA"/>
</dbReference>
<keyword evidence="1" id="KW-0812">Transmembrane</keyword>
<evidence type="ECO:0000313" key="3">
    <source>
        <dbReference type="EMBL" id="EAT15939.1"/>
    </source>
</evidence>